<dbReference type="GO" id="GO:0005524">
    <property type="term" value="F:ATP binding"/>
    <property type="evidence" value="ECO:0007669"/>
    <property type="project" value="UniProtKB-KW"/>
</dbReference>
<keyword evidence="1" id="KW-0597">Phosphoprotein</keyword>
<dbReference type="InterPro" id="IPR013767">
    <property type="entry name" value="PAS_fold"/>
</dbReference>
<evidence type="ECO:0000256" key="3">
    <source>
        <dbReference type="ARBA" id="ARBA00022741"/>
    </source>
</evidence>
<evidence type="ECO:0000256" key="1">
    <source>
        <dbReference type="ARBA" id="ARBA00022553"/>
    </source>
</evidence>
<evidence type="ECO:0008006" key="11">
    <source>
        <dbReference type="Google" id="ProtNLM"/>
    </source>
</evidence>
<dbReference type="AlphaFoldDB" id="A0A0W8FPZ4"/>
<dbReference type="PROSITE" id="PS50109">
    <property type="entry name" value="HIS_KIN"/>
    <property type="match status" value="1"/>
</dbReference>
<gene>
    <name evidence="10" type="ORF">ASZ90_007236</name>
</gene>
<evidence type="ECO:0000259" key="8">
    <source>
        <dbReference type="PROSITE" id="PS50109"/>
    </source>
</evidence>
<dbReference type="SUPFAM" id="SSF55874">
    <property type="entry name" value="ATPase domain of HSP90 chaperone/DNA topoisomerase II/histidine kinase"/>
    <property type="match status" value="1"/>
</dbReference>
<dbReference type="PROSITE" id="PS50112">
    <property type="entry name" value="PAS"/>
    <property type="match status" value="1"/>
</dbReference>
<dbReference type="CDD" id="cd00082">
    <property type="entry name" value="HisKA"/>
    <property type="match status" value="1"/>
</dbReference>
<dbReference type="SMART" id="SM00388">
    <property type="entry name" value="HisKA"/>
    <property type="match status" value="1"/>
</dbReference>
<feature type="transmembrane region" description="Helical" evidence="7">
    <location>
        <begin position="12"/>
        <end position="28"/>
    </location>
</feature>
<dbReference type="InterPro" id="IPR003661">
    <property type="entry name" value="HisK_dim/P_dom"/>
</dbReference>
<dbReference type="Pfam" id="PF00989">
    <property type="entry name" value="PAS"/>
    <property type="match status" value="1"/>
</dbReference>
<evidence type="ECO:0000313" key="10">
    <source>
        <dbReference type="EMBL" id="KUG22983.1"/>
    </source>
</evidence>
<dbReference type="SUPFAM" id="SSF55785">
    <property type="entry name" value="PYP-like sensor domain (PAS domain)"/>
    <property type="match status" value="1"/>
</dbReference>
<keyword evidence="4" id="KW-0418">Kinase</keyword>
<dbReference type="PANTHER" id="PTHR43065:SF46">
    <property type="entry name" value="C4-DICARBOXYLATE TRANSPORT SENSOR PROTEIN DCTB"/>
    <property type="match status" value="1"/>
</dbReference>
<evidence type="ECO:0000256" key="2">
    <source>
        <dbReference type="ARBA" id="ARBA00022679"/>
    </source>
</evidence>
<evidence type="ECO:0000256" key="6">
    <source>
        <dbReference type="ARBA" id="ARBA00023012"/>
    </source>
</evidence>
<keyword evidence="7" id="KW-1133">Transmembrane helix</keyword>
<accession>A0A0W8FPZ4</accession>
<dbReference type="Gene3D" id="3.30.450.20">
    <property type="entry name" value="PAS domain"/>
    <property type="match status" value="1"/>
</dbReference>
<feature type="transmembrane region" description="Helical" evidence="7">
    <location>
        <begin position="77"/>
        <end position="103"/>
    </location>
</feature>
<evidence type="ECO:0000256" key="7">
    <source>
        <dbReference type="SAM" id="Phobius"/>
    </source>
</evidence>
<reference evidence="10" key="1">
    <citation type="journal article" date="2015" name="Proc. Natl. Acad. Sci. U.S.A.">
        <title>Networks of energetic and metabolic interactions define dynamics in microbial communities.</title>
        <authorList>
            <person name="Embree M."/>
            <person name="Liu J.K."/>
            <person name="Al-Bassam M.M."/>
            <person name="Zengler K."/>
        </authorList>
    </citation>
    <scope>NUCLEOTIDE SEQUENCE</scope>
</reference>
<evidence type="ECO:0000256" key="5">
    <source>
        <dbReference type="ARBA" id="ARBA00022840"/>
    </source>
</evidence>
<dbReference type="InterPro" id="IPR000014">
    <property type="entry name" value="PAS"/>
</dbReference>
<keyword evidence="6" id="KW-0902">Two-component regulatory system</keyword>
<dbReference type="SMART" id="SM00091">
    <property type="entry name" value="PAS"/>
    <property type="match status" value="1"/>
</dbReference>
<dbReference type="CDD" id="cd00130">
    <property type="entry name" value="PAS"/>
    <property type="match status" value="1"/>
</dbReference>
<dbReference type="Gene3D" id="1.10.287.130">
    <property type="match status" value="1"/>
</dbReference>
<name>A0A0W8FPZ4_9ZZZZ</name>
<dbReference type="PRINTS" id="PR00344">
    <property type="entry name" value="BCTRLSENSOR"/>
</dbReference>
<dbReference type="PANTHER" id="PTHR43065">
    <property type="entry name" value="SENSOR HISTIDINE KINASE"/>
    <property type="match status" value="1"/>
</dbReference>
<dbReference type="InterPro" id="IPR035965">
    <property type="entry name" value="PAS-like_dom_sf"/>
</dbReference>
<feature type="transmembrane region" description="Helical" evidence="7">
    <location>
        <begin position="110"/>
        <end position="127"/>
    </location>
</feature>
<feature type="domain" description="Histidine kinase" evidence="8">
    <location>
        <begin position="327"/>
        <end position="559"/>
    </location>
</feature>
<dbReference type="Gene3D" id="3.30.565.10">
    <property type="entry name" value="Histidine kinase-like ATPase, C-terminal domain"/>
    <property type="match status" value="1"/>
</dbReference>
<dbReference type="Pfam" id="PF02518">
    <property type="entry name" value="HATPase_c"/>
    <property type="match status" value="1"/>
</dbReference>
<organism evidence="10">
    <name type="scientific">hydrocarbon metagenome</name>
    <dbReference type="NCBI Taxonomy" id="938273"/>
    <lineage>
        <taxon>unclassified sequences</taxon>
        <taxon>metagenomes</taxon>
        <taxon>ecological metagenomes</taxon>
    </lineage>
</organism>
<keyword evidence="5" id="KW-0067">ATP-binding</keyword>
<comment type="caution">
    <text evidence="10">The sequence shown here is derived from an EMBL/GenBank/DDBJ whole genome shotgun (WGS) entry which is preliminary data.</text>
</comment>
<dbReference type="InterPro" id="IPR003594">
    <property type="entry name" value="HATPase_dom"/>
</dbReference>
<sequence>MAEPLTRKKTVFLIRLAVIVITSYFIILSPSTGKQWGNYGYIFIAAYLLTNLIVAYIPDRYFYDDKIFYGFILSDSILLPAGIYVSGYIGSELYLMFFFIISLTTMSSNFGYLMINTLFYSFVYGWLLYQRGLLTGPDAISYLIQIPFIIIIAVFYGFLITTRLKDKDIRIIEARERYEKIVQATDVLMCIVDYDGKFLFANQKLVKFYGYQDENNLLGLTISKLYNEDEAETEKTLNYVRSVYKNNETVHYESYDKNHGKWFAHTLSPIRDPSTSDVFEVCIISKDITDIMEKEQKLNETVELLRRTRDQLIQKDKMAALGRMASSIAHEIRNPLEIIYMGVDDLENNLPPDNQQIQDSIEKIIKAADRADNIIKNVLSFARQSSYKITRIPLYPLLNNVLALAEKTIQKNGIIVQRNYGNDSLEVAGDNNMLEQVFLNLVNNAIDAMKESKEKKLTVRAYKQLVTDIGYKTGPLPDDFFSIGHEMIVVEISDTGKGIAKEDMTKIFEPFFTTKPANEGTGLGLSIAHMIMDRLIGTIDVESTENKGTTFFVKLQPKIKTTNTAGV</sequence>
<dbReference type="NCBIfam" id="TIGR00229">
    <property type="entry name" value="sensory_box"/>
    <property type="match status" value="1"/>
</dbReference>
<dbReference type="GO" id="GO:0000155">
    <property type="term" value="F:phosphorelay sensor kinase activity"/>
    <property type="evidence" value="ECO:0007669"/>
    <property type="project" value="InterPro"/>
</dbReference>
<keyword evidence="7" id="KW-0812">Transmembrane</keyword>
<feature type="domain" description="PAS" evidence="9">
    <location>
        <begin position="174"/>
        <end position="247"/>
    </location>
</feature>
<dbReference type="InterPro" id="IPR005467">
    <property type="entry name" value="His_kinase_dom"/>
</dbReference>
<evidence type="ECO:0000256" key="4">
    <source>
        <dbReference type="ARBA" id="ARBA00022777"/>
    </source>
</evidence>
<keyword evidence="7" id="KW-0472">Membrane</keyword>
<keyword evidence="3" id="KW-0547">Nucleotide-binding</keyword>
<keyword evidence="2" id="KW-0808">Transferase</keyword>
<protein>
    <recommendedName>
        <fullName evidence="11">Histidine kinase</fullName>
    </recommendedName>
</protein>
<dbReference type="InterPro" id="IPR004358">
    <property type="entry name" value="Sig_transdc_His_kin-like_C"/>
</dbReference>
<dbReference type="SMART" id="SM00387">
    <property type="entry name" value="HATPase_c"/>
    <property type="match status" value="1"/>
</dbReference>
<dbReference type="SUPFAM" id="SSF47384">
    <property type="entry name" value="Homodimeric domain of signal transducing histidine kinase"/>
    <property type="match status" value="1"/>
</dbReference>
<feature type="transmembrane region" description="Helical" evidence="7">
    <location>
        <begin position="40"/>
        <end position="57"/>
    </location>
</feature>
<dbReference type="InterPro" id="IPR036890">
    <property type="entry name" value="HATPase_C_sf"/>
</dbReference>
<dbReference type="InterPro" id="IPR036097">
    <property type="entry name" value="HisK_dim/P_sf"/>
</dbReference>
<evidence type="ECO:0000259" key="9">
    <source>
        <dbReference type="PROSITE" id="PS50112"/>
    </source>
</evidence>
<dbReference type="Pfam" id="PF00512">
    <property type="entry name" value="HisKA"/>
    <property type="match status" value="1"/>
</dbReference>
<dbReference type="EMBL" id="LNQE01000928">
    <property type="protein sequence ID" value="KUG22983.1"/>
    <property type="molecule type" value="Genomic_DNA"/>
</dbReference>
<proteinExistence type="predicted"/>
<feature type="transmembrane region" description="Helical" evidence="7">
    <location>
        <begin position="139"/>
        <end position="160"/>
    </location>
</feature>